<evidence type="ECO:0000313" key="2">
    <source>
        <dbReference type="Proteomes" id="UP000265663"/>
    </source>
</evidence>
<organism evidence="1 2">
    <name type="scientific">Pyrenophora seminiperda CCB06</name>
    <dbReference type="NCBI Taxonomy" id="1302712"/>
    <lineage>
        <taxon>Eukaryota</taxon>
        <taxon>Fungi</taxon>
        <taxon>Dikarya</taxon>
        <taxon>Ascomycota</taxon>
        <taxon>Pezizomycotina</taxon>
        <taxon>Dothideomycetes</taxon>
        <taxon>Pleosporomycetidae</taxon>
        <taxon>Pleosporales</taxon>
        <taxon>Pleosporineae</taxon>
        <taxon>Pleosporaceae</taxon>
        <taxon>Pyrenophora</taxon>
    </lineage>
</organism>
<reference evidence="1 2" key="1">
    <citation type="journal article" date="2014" name="PLoS ONE">
        <title>De novo Genome Assembly of the Fungal Plant Pathogen Pyrenophora semeniperda.</title>
        <authorList>
            <person name="Soliai M.M."/>
            <person name="Meyer S.E."/>
            <person name="Udall J.A."/>
            <person name="Elzinga D.E."/>
            <person name="Hermansen R.A."/>
            <person name="Bodily P.M."/>
            <person name="Hart A.A."/>
            <person name="Coleman C.E."/>
        </authorList>
    </citation>
    <scope>NUCLEOTIDE SEQUENCE [LARGE SCALE GENOMIC DNA]</scope>
    <source>
        <strain evidence="1 2">CCB06</strain>
        <tissue evidence="1">Mycelium</tissue>
    </source>
</reference>
<dbReference type="AlphaFoldDB" id="A0A3M7M7P4"/>
<keyword evidence="2" id="KW-1185">Reference proteome</keyword>
<accession>A0A3M7M7P4</accession>
<sequence>MHYLHSPHHRPPTCSE</sequence>
<dbReference type="Proteomes" id="UP000265663">
    <property type="component" value="Unassembled WGS sequence"/>
</dbReference>
<dbReference type="EMBL" id="KE747824">
    <property type="protein sequence ID" value="RMZ70546.1"/>
    <property type="molecule type" value="Genomic_DNA"/>
</dbReference>
<proteinExistence type="predicted"/>
<gene>
    <name evidence="1" type="ORF">GMOD_00000652</name>
</gene>
<evidence type="ECO:0000313" key="1">
    <source>
        <dbReference type="EMBL" id="RMZ70546.1"/>
    </source>
</evidence>
<protein>
    <submittedName>
        <fullName evidence="1">Uncharacterized protein</fullName>
    </submittedName>
</protein>
<name>A0A3M7M7P4_9PLEO</name>